<evidence type="ECO:0000259" key="3">
    <source>
        <dbReference type="Pfam" id="PF18995"/>
    </source>
</evidence>
<organism evidence="4 5">
    <name type="scientific">Accipiter nisus</name>
    <name type="common">Eurasian sparrowhawk</name>
    <dbReference type="NCBI Taxonomy" id="211598"/>
    <lineage>
        <taxon>Eukaryota</taxon>
        <taxon>Metazoa</taxon>
        <taxon>Chordata</taxon>
        <taxon>Craniata</taxon>
        <taxon>Vertebrata</taxon>
        <taxon>Euteleostomi</taxon>
        <taxon>Archelosauria</taxon>
        <taxon>Archosauria</taxon>
        <taxon>Dinosauria</taxon>
        <taxon>Saurischia</taxon>
        <taxon>Theropoda</taxon>
        <taxon>Coelurosauria</taxon>
        <taxon>Aves</taxon>
        <taxon>Neognathae</taxon>
        <taxon>Neoaves</taxon>
        <taxon>Telluraves</taxon>
        <taxon>Accipitrimorphae</taxon>
        <taxon>Accipitriformes</taxon>
        <taxon>Accipitridae</taxon>
        <taxon>Accipitrinae</taxon>
        <taxon>Accipiter</taxon>
    </lineage>
</organism>
<comment type="pathway">
    <text evidence="1">Protein modification; protein ubiquitination.</text>
</comment>
<feature type="compositionally biased region" description="Polar residues" evidence="2">
    <location>
        <begin position="140"/>
        <end position="151"/>
    </location>
</feature>
<dbReference type="GO" id="GO:0061630">
    <property type="term" value="F:ubiquitin protein ligase activity"/>
    <property type="evidence" value="ECO:0007669"/>
    <property type="project" value="UniProtKB-UniRule"/>
</dbReference>
<protein>
    <recommendedName>
        <fullName evidence="1">E3 ubiquitin-protein ligase</fullName>
        <ecNumber evidence="1">2.3.2.27</ecNumber>
    </recommendedName>
</protein>
<keyword evidence="1" id="KW-0862">Zinc</keyword>
<dbReference type="GO" id="GO:0000151">
    <property type="term" value="C:ubiquitin ligase complex"/>
    <property type="evidence" value="ECO:0007669"/>
    <property type="project" value="TreeGrafter"/>
</dbReference>
<comment type="function">
    <text evidence="1">Ubiquitin ligase protein which is a component of the N-end rule pathway. Recognizes and binds to proteins bearing specific N-terminal residues that are destabilizing according to the N-end rule, leading to their ubiquitination and subsequent degradation.</text>
</comment>
<comment type="catalytic activity">
    <reaction evidence="1">
        <text>S-ubiquitinyl-[E2 ubiquitin-conjugating enzyme]-L-cysteine + [acceptor protein]-L-lysine = [E2 ubiquitin-conjugating enzyme]-L-cysteine + N(6)-ubiquitinyl-[acceptor protein]-L-lysine.</text>
        <dbReference type="EC" id="2.3.2.27"/>
    </reaction>
</comment>
<accession>A0A8B9N569</accession>
<evidence type="ECO:0000256" key="2">
    <source>
        <dbReference type="SAM" id="MobiDB-lite"/>
    </source>
</evidence>
<dbReference type="Ensembl" id="ENSANIT00000019293.1">
    <property type="protein sequence ID" value="ENSANIP00000018669.1"/>
    <property type="gene ID" value="ENSANIG00000012685.1"/>
</dbReference>
<keyword evidence="1" id="KW-0863">Zinc-finger</keyword>
<keyword evidence="1" id="KW-0833">Ubl conjugation pathway</keyword>
<dbReference type="AlphaFoldDB" id="A0A8B9N569"/>
<dbReference type="Pfam" id="PF18995">
    <property type="entry name" value="PRT6_C"/>
    <property type="match status" value="1"/>
</dbReference>
<evidence type="ECO:0000313" key="5">
    <source>
        <dbReference type="Proteomes" id="UP000694541"/>
    </source>
</evidence>
<evidence type="ECO:0000313" key="4">
    <source>
        <dbReference type="Ensembl" id="ENSANIP00000018669.1"/>
    </source>
</evidence>
<evidence type="ECO:0000256" key="1">
    <source>
        <dbReference type="RuleBase" id="RU366018"/>
    </source>
</evidence>
<feature type="compositionally biased region" description="Basic and acidic residues" evidence="2">
    <location>
        <begin position="153"/>
        <end position="171"/>
    </location>
</feature>
<sequence length="855" mass="96461">MSIFLALPPPPPPDFSPAFSNVVRILNCDVMMHILRTILQRAVELETHLWTEAMIQMVLHLLSLGLLEEKQQLQRSPEEEVTFDFYHKATRMGSSALNAVNVLMLLEKIRRVPQLEAQKDTINWILQMFDTVKRLREKSSLTTVTATSGSEATKGDESTQDKEKAERKRKAEAARLHRQKIMAQMSALQRNFIETHKLLYENTLEAQGKEDAIMEEESMSSAIDYSRIALGPKRGPSVAEKEVLTCILCQEEQEVKLESAAMVLSACVQKSTALTQNRSRILELSGDTLDPLFMHPDLPCGTHTGSCGHVMHAAYVLISMCPLFLNIRWFFDEDADAVAQILSLARWLEIIIVRISGYSVKNAKGEKQNLPAFANKGMGNSALEFHSILSFGVQSSAKYSSSIKEMLILFATTIYRVGLKVAPNEADYRIPMMTWSTCAFTIQCIENLLETEGKPLFGSLQNRQHSGLKALVQFAAAQRTTSPQVLIQKHLIRLLGVLLPNFKVEDTPSLLEVDMFHILVGVVLSFPSLYWEDAVDLQPSSISSAYNHLYLFHLTTLAHITQIVVSSATESPTAQSSDNSEEARSAQSFCREVCHQDIPGWLVWDCVRKGIMPYLRCAAIFFHYLLGVSPPEELLQVSEEGQFKALCSYLSLPTNLFLLFQEYWDTVNPLLQRWCADPVVLSCLKGKSIAIRYPRKRNSLIELPEDYSCLLNQASQFRCPRSSDDEQKHPVLCLFCGAMLCSQNTCCQELVNGEELGACTSHALQCGAGVCMFLKIRECRVVLIEGKTRGCLYPAPYLDEYGETDPGLKRGNPLHLCRERYRKLHLLWQQHCIIEEIARSQETNQIFFGFNWQLL</sequence>
<name>A0A8B9N569_9AVES</name>
<proteinExistence type="inferred from homology"/>
<keyword evidence="1" id="KW-0479">Metal-binding</keyword>
<keyword evidence="1" id="KW-0808">Transferase</keyword>
<dbReference type="UniPathway" id="UPA00143"/>
<keyword evidence="5" id="KW-1185">Reference proteome</keyword>
<dbReference type="PANTHER" id="PTHR21497">
    <property type="entry name" value="UBIQUITIN LIGASE E3 ALPHA-RELATED"/>
    <property type="match status" value="1"/>
</dbReference>
<comment type="similarity">
    <text evidence="1">Belongs to the E3 ubiquitin-protein ligase UBR1-like family.</text>
</comment>
<reference evidence="4" key="1">
    <citation type="submission" date="2025-08" db="UniProtKB">
        <authorList>
            <consortium name="Ensembl"/>
        </authorList>
    </citation>
    <scope>IDENTIFICATION</scope>
</reference>
<feature type="domain" description="E3 ubiquitin-protein ligase UBR-like C-terminal" evidence="3">
    <location>
        <begin position="411"/>
        <end position="830"/>
    </location>
</feature>
<reference evidence="4" key="2">
    <citation type="submission" date="2025-09" db="UniProtKB">
        <authorList>
            <consortium name="Ensembl"/>
        </authorList>
    </citation>
    <scope>IDENTIFICATION</scope>
</reference>
<dbReference type="GO" id="GO:0071596">
    <property type="term" value="P:ubiquitin-dependent protein catabolic process via the N-end rule pathway"/>
    <property type="evidence" value="ECO:0007669"/>
    <property type="project" value="UniProtKB-UniRule"/>
</dbReference>
<dbReference type="InterPro" id="IPR039164">
    <property type="entry name" value="UBR1-like"/>
</dbReference>
<dbReference type="GO" id="GO:0016567">
    <property type="term" value="P:protein ubiquitination"/>
    <property type="evidence" value="ECO:0007669"/>
    <property type="project" value="UniProtKB-UniRule"/>
</dbReference>
<dbReference type="GO" id="GO:0005737">
    <property type="term" value="C:cytoplasm"/>
    <property type="evidence" value="ECO:0007669"/>
    <property type="project" value="TreeGrafter"/>
</dbReference>
<dbReference type="PANTHER" id="PTHR21497:SF27">
    <property type="entry name" value="E3 UBIQUITIN-PROTEIN LIGASE UBR1"/>
    <property type="match status" value="1"/>
</dbReference>
<dbReference type="Proteomes" id="UP000694541">
    <property type="component" value="Unplaced"/>
</dbReference>
<dbReference type="GO" id="GO:0008270">
    <property type="term" value="F:zinc ion binding"/>
    <property type="evidence" value="ECO:0007669"/>
    <property type="project" value="UniProtKB-UniRule"/>
</dbReference>
<feature type="region of interest" description="Disordered" evidence="2">
    <location>
        <begin position="140"/>
        <end position="171"/>
    </location>
</feature>
<dbReference type="EC" id="2.3.2.27" evidence="1"/>
<dbReference type="InterPro" id="IPR044046">
    <property type="entry name" value="E3_ligase_UBR-like_C"/>
</dbReference>